<dbReference type="OMA" id="VMNGVIC"/>
<keyword evidence="2" id="KW-1185">Reference proteome</keyword>
<dbReference type="AlphaFoldDB" id="D8QKT3"/>
<dbReference type="VEuPathDB" id="FungiDB:SCHCODRAFT_01109647"/>
<proteinExistence type="predicted"/>
<name>D8QKT3_SCHCM</name>
<reference evidence="1 2" key="1">
    <citation type="journal article" date="2010" name="Nat. Biotechnol.">
        <title>Genome sequence of the model mushroom Schizophyllum commune.</title>
        <authorList>
            <person name="Ohm R.A."/>
            <person name="de Jong J.F."/>
            <person name="Lugones L.G."/>
            <person name="Aerts A."/>
            <person name="Kothe E."/>
            <person name="Stajich J.E."/>
            <person name="de Vries R.P."/>
            <person name="Record E."/>
            <person name="Levasseur A."/>
            <person name="Baker S.E."/>
            <person name="Bartholomew K.A."/>
            <person name="Coutinho P.M."/>
            <person name="Erdmann S."/>
            <person name="Fowler T.J."/>
            <person name="Gathman A.C."/>
            <person name="Lombard V."/>
            <person name="Henrissat B."/>
            <person name="Knabe N."/>
            <person name="Kuees U."/>
            <person name="Lilly W.W."/>
            <person name="Lindquist E."/>
            <person name="Lucas S."/>
            <person name="Magnuson J.K."/>
            <person name="Piumi F."/>
            <person name="Raudaskoski M."/>
            <person name="Salamov A."/>
            <person name="Schmutz J."/>
            <person name="Schwarze F.W.M.R."/>
            <person name="vanKuyk P.A."/>
            <person name="Horton J.S."/>
            <person name="Grigoriev I.V."/>
            <person name="Woesten H.A.B."/>
        </authorList>
    </citation>
    <scope>NUCLEOTIDE SEQUENCE [LARGE SCALE GENOMIC DNA]</scope>
    <source>
        <strain evidence="2">H4-8 / FGSC 9210</strain>
    </source>
</reference>
<protein>
    <submittedName>
        <fullName evidence="1">Uncharacterized protein</fullName>
    </submittedName>
</protein>
<sequence length="305" mass="33967">MENLKEFDVAAARAIIDAFMIKHGQTDHLPPNSLYVTDDFEELSLRVKPDESATYTTFRLHSHDEDADVEEELTLYTVGVLTQKLLPPFKPKRKYAPFRDSVFKGFRQSVSLHGAGANTMVKAVQAAKYGCVILDRHVAKSTVFPSERVCVDNFLVANPYFETGDDAKGKEKISFPKHVDPFDDLNRMQADGCLHTEDNVVQYLEGFESDEGVFKQTAITPARFRPGDIVRVGFAICVKQDNAHNSTSSELVLVLRSITLIDDTISTTIAMRQLDEPTFAAKKRTTVSRRALANGIVPCSGSRGY</sequence>
<gene>
    <name evidence="1" type="ORF">SCHCODRAFT_238579</name>
</gene>
<dbReference type="HOGENOM" id="CLU_912627_0_0_1"/>
<evidence type="ECO:0000313" key="2">
    <source>
        <dbReference type="Proteomes" id="UP000007431"/>
    </source>
</evidence>
<dbReference type="KEGG" id="scm:SCHCO_01109647"/>
<dbReference type="Proteomes" id="UP000007431">
    <property type="component" value="Unassembled WGS sequence"/>
</dbReference>
<evidence type="ECO:0000313" key="1">
    <source>
        <dbReference type="EMBL" id="EFI91397.1"/>
    </source>
</evidence>
<dbReference type="InParanoid" id="D8QKT3"/>
<accession>D8QKT3</accession>
<dbReference type="OrthoDB" id="3269456at2759"/>
<dbReference type="RefSeq" id="XP_003026300.1">
    <property type="nucleotide sequence ID" value="XM_003026254.1"/>
</dbReference>
<dbReference type="GeneID" id="9593029"/>
<dbReference type="EMBL" id="GL377317">
    <property type="protein sequence ID" value="EFI91397.1"/>
    <property type="molecule type" value="Genomic_DNA"/>
</dbReference>
<organism evidence="2">
    <name type="scientific">Schizophyllum commune (strain H4-8 / FGSC 9210)</name>
    <name type="common">Split gill fungus</name>
    <dbReference type="NCBI Taxonomy" id="578458"/>
    <lineage>
        <taxon>Eukaryota</taxon>
        <taxon>Fungi</taxon>
        <taxon>Dikarya</taxon>
        <taxon>Basidiomycota</taxon>
        <taxon>Agaricomycotina</taxon>
        <taxon>Agaricomycetes</taxon>
        <taxon>Agaricomycetidae</taxon>
        <taxon>Agaricales</taxon>
        <taxon>Schizophyllaceae</taxon>
        <taxon>Schizophyllum</taxon>
    </lineage>
</organism>